<dbReference type="EMBL" id="JAPFFF010000045">
    <property type="protein sequence ID" value="KAK8840569.1"/>
    <property type="molecule type" value="Genomic_DNA"/>
</dbReference>
<dbReference type="Pfam" id="PF07707">
    <property type="entry name" value="BACK"/>
    <property type="match status" value="1"/>
</dbReference>
<reference evidence="2 3" key="1">
    <citation type="submission" date="2024-04" db="EMBL/GenBank/DDBJ databases">
        <title>Tritrichomonas musculus Genome.</title>
        <authorList>
            <person name="Alves-Ferreira E."/>
            <person name="Grigg M."/>
            <person name="Lorenzi H."/>
            <person name="Galac M."/>
        </authorList>
    </citation>
    <scope>NUCLEOTIDE SEQUENCE [LARGE SCALE GENOMIC DNA]</scope>
    <source>
        <strain evidence="2 3">EAF2021</strain>
    </source>
</reference>
<comment type="caution">
    <text evidence="2">The sequence shown here is derived from an EMBL/GenBank/DDBJ whole genome shotgun (WGS) entry which is preliminary data.</text>
</comment>
<name>A0ABR2H2V9_9EUKA</name>
<proteinExistence type="predicted"/>
<sequence length="436" mass="51266">MSDTSKIKINPSCILTVPLHTYGNDFTFIVNGEEFNTSRLISDLISPIISKIHLNDPTISTFTINTSQRGDFSQILNLFNFRDNSISMNEVPFIAEVIEILGNDSIECQDGNKNTKITCDNVFQYIKDHERYGKFYSSRLSSEIDFISAHFYELCETQEEEFQQLTIETLSKIVSNDQIRLNSEDQLLKFINDLYRNDNKYSFLYENVLFENVSSETMKDFTATYDSRDMSRETWLHLSKRLEKDIKDERTDNGQRYTQKSGKQFYASEQNKFNGIINYLREKSNGQIENEINFNASSNSNNSEDYKPKVVTQFENDNNYFYTDGEQNAWLCLEFREHRIIPTDYTIRSWNYSQNDCHPRSWVIECSNNNSSWEIVDEEKDCSHLNGSKYVHTFKMNHPTNKEYKYIRMRITGPTWHSSTNYQLIINSFEIFGKII</sequence>
<dbReference type="InterPro" id="IPR011705">
    <property type="entry name" value="BACK"/>
</dbReference>
<organism evidence="2 3">
    <name type="scientific">Tritrichomonas musculus</name>
    <dbReference type="NCBI Taxonomy" id="1915356"/>
    <lineage>
        <taxon>Eukaryota</taxon>
        <taxon>Metamonada</taxon>
        <taxon>Parabasalia</taxon>
        <taxon>Tritrichomonadida</taxon>
        <taxon>Tritrichomonadidae</taxon>
        <taxon>Tritrichomonas</taxon>
    </lineage>
</organism>
<feature type="domain" description="BACK" evidence="1">
    <location>
        <begin position="145"/>
        <end position="213"/>
    </location>
</feature>
<evidence type="ECO:0000259" key="1">
    <source>
        <dbReference type="Pfam" id="PF07707"/>
    </source>
</evidence>
<dbReference type="Gene3D" id="2.60.120.260">
    <property type="entry name" value="Galactose-binding domain-like"/>
    <property type="match status" value="1"/>
</dbReference>
<gene>
    <name evidence="2" type="ORF">M9Y10_030778</name>
</gene>
<keyword evidence="3" id="KW-1185">Reference proteome</keyword>
<evidence type="ECO:0000313" key="2">
    <source>
        <dbReference type="EMBL" id="KAK8840569.1"/>
    </source>
</evidence>
<dbReference type="Proteomes" id="UP001470230">
    <property type="component" value="Unassembled WGS sequence"/>
</dbReference>
<dbReference type="InterPro" id="IPR008979">
    <property type="entry name" value="Galactose-bd-like_sf"/>
</dbReference>
<evidence type="ECO:0000313" key="3">
    <source>
        <dbReference type="Proteomes" id="UP001470230"/>
    </source>
</evidence>
<dbReference type="Gene3D" id="1.25.40.420">
    <property type="match status" value="1"/>
</dbReference>
<dbReference type="SUPFAM" id="SSF49785">
    <property type="entry name" value="Galactose-binding domain-like"/>
    <property type="match status" value="1"/>
</dbReference>
<accession>A0ABR2H2V9</accession>
<protein>
    <recommendedName>
        <fullName evidence="1">BACK domain-containing protein</fullName>
    </recommendedName>
</protein>